<dbReference type="STRING" id="1380566.A0A179F2G3"/>
<name>A0A179F2G3_METCM</name>
<sequence>MSPAYVYGHTLRPGLKTERDDLDKFTTLLPSAVVTKRNEPSIVEPLARYRSTGKSKRLLKHIDSNWKLNNTLLDYDFANKPREQGGHYYHMIDFDPLKVVKSFGINEPCKRPDVSCTEKLGGVFRACSVSTLTLSDQKQLVVELIVGEMADIMERIHYNLLDHRLASPNDREALDPTTFPQTFDHIHMSNVPDYIGGHLTTFLACRPLLKEDRASDLRFTNLLNPPEFEDHQTFQSEYLLMYDMERIRQHFLVTRRPGEITQADVPLMLAALRKPFAFENYIKWDKVPRSAMSFQQLQTKSEFEKWVYGHLLKICLPYPRPTLNGQLVYAPLNLSMFIRLIVGMFEVRYPAHWLLRILSCICTGVITTGARPPTSRVSTPADVDTTNPAKEISIRPWVAEFTTLLSIWRRLLPFGVDSLNGALVPLGNVFQYSITFPPFLPRHELIPHFIIVFWNTEVGYTMNPPSSIYSLLCGGKGDNHVSAIDIREEGLVCVTAFQYTTASRTAIFWMRADVMEKIMAGKWRAFIWRTDAWVATTGGVDVSSGVSKGKKWTSLT</sequence>
<proteinExistence type="predicted"/>
<dbReference type="GeneID" id="28855307"/>
<evidence type="ECO:0000313" key="2">
    <source>
        <dbReference type="Proteomes" id="UP000078397"/>
    </source>
</evidence>
<dbReference type="KEGG" id="pchm:VFPPC_13538"/>
<keyword evidence="2" id="KW-1185">Reference proteome</keyword>
<dbReference type="EMBL" id="LSBJ02000002">
    <property type="protein sequence ID" value="OAQ59627.1"/>
    <property type="molecule type" value="Genomic_DNA"/>
</dbReference>
<reference evidence="1 2" key="1">
    <citation type="journal article" date="2016" name="PLoS Pathog.">
        <title>Biosynthesis of antibiotic leucinostatins in bio-control fungus Purpureocillium lilacinum and their inhibition on phytophthora revealed by genome mining.</title>
        <authorList>
            <person name="Wang G."/>
            <person name="Liu Z."/>
            <person name="Lin R."/>
            <person name="Li E."/>
            <person name="Mao Z."/>
            <person name="Ling J."/>
            <person name="Yang Y."/>
            <person name="Yin W.B."/>
            <person name="Xie B."/>
        </authorList>
    </citation>
    <scope>NUCLEOTIDE SEQUENCE [LARGE SCALE GENOMIC DNA]</scope>
    <source>
        <strain evidence="1">170</strain>
    </source>
</reference>
<dbReference type="AlphaFoldDB" id="A0A179F2G3"/>
<evidence type="ECO:0000313" key="1">
    <source>
        <dbReference type="EMBL" id="OAQ59627.1"/>
    </source>
</evidence>
<organism evidence="1 2">
    <name type="scientific">Pochonia chlamydosporia 170</name>
    <dbReference type="NCBI Taxonomy" id="1380566"/>
    <lineage>
        <taxon>Eukaryota</taxon>
        <taxon>Fungi</taxon>
        <taxon>Dikarya</taxon>
        <taxon>Ascomycota</taxon>
        <taxon>Pezizomycotina</taxon>
        <taxon>Sordariomycetes</taxon>
        <taxon>Hypocreomycetidae</taxon>
        <taxon>Hypocreales</taxon>
        <taxon>Clavicipitaceae</taxon>
        <taxon>Pochonia</taxon>
    </lineage>
</organism>
<dbReference type="Proteomes" id="UP000078397">
    <property type="component" value="Unassembled WGS sequence"/>
</dbReference>
<dbReference type="RefSeq" id="XP_018137620.1">
    <property type="nucleotide sequence ID" value="XM_018291313.1"/>
</dbReference>
<gene>
    <name evidence="1" type="ORF">VFPPC_13538</name>
</gene>
<dbReference type="OrthoDB" id="2423701at2759"/>
<comment type="caution">
    <text evidence="1">The sequence shown here is derived from an EMBL/GenBank/DDBJ whole genome shotgun (WGS) entry which is preliminary data.</text>
</comment>
<accession>A0A179F2G3</accession>
<protein>
    <submittedName>
        <fullName evidence="1">Tetratricopeptide</fullName>
    </submittedName>
</protein>